<dbReference type="InterPro" id="IPR011990">
    <property type="entry name" value="TPR-like_helical_dom_sf"/>
</dbReference>
<dbReference type="SUPFAM" id="SSF52540">
    <property type="entry name" value="P-loop containing nucleoside triphosphate hydrolases"/>
    <property type="match status" value="1"/>
</dbReference>
<dbReference type="EMBL" id="JABRWJ010000016">
    <property type="protein sequence ID" value="NRF71966.1"/>
    <property type="molecule type" value="Genomic_DNA"/>
</dbReference>
<feature type="domain" description="Guanylate cyclase" evidence="3">
    <location>
        <begin position="58"/>
        <end position="190"/>
    </location>
</feature>
<organism evidence="4 5">
    <name type="scientific">Pseudaquabacterium terrae</name>
    <dbReference type="NCBI Taxonomy" id="2732868"/>
    <lineage>
        <taxon>Bacteria</taxon>
        <taxon>Pseudomonadati</taxon>
        <taxon>Pseudomonadota</taxon>
        <taxon>Betaproteobacteria</taxon>
        <taxon>Burkholderiales</taxon>
        <taxon>Sphaerotilaceae</taxon>
        <taxon>Pseudaquabacterium</taxon>
    </lineage>
</organism>
<dbReference type="SUPFAM" id="SSF55073">
    <property type="entry name" value="Nucleotide cyclase"/>
    <property type="match status" value="1"/>
</dbReference>
<dbReference type="Gene3D" id="3.30.70.1230">
    <property type="entry name" value="Nucleotide cyclase"/>
    <property type="match status" value="1"/>
</dbReference>
<dbReference type="SUPFAM" id="SSF48452">
    <property type="entry name" value="TPR-like"/>
    <property type="match status" value="2"/>
</dbReference>
<dbReference type="Gene3D" id="1.25.40.10">
    <property type="entry name" value="Tetratricopeptide repeat domain"/>
    <property type="match status" value="2"/>
</dbReference>
<evidence type="ECO:0000259" key="3">
    <source>
        <dbReference type="PROSITE" id="PS50125"/>
    </source>
</evidence>
<dbReference type="SMART" id="SM00044">
    <property type="entry name" value="CYCc"/>
    <property type="match status" value="1"/>
</dbReference>
<dbReference type="PANTHER" id="PTHR16305">
    <property type="entry name" value="TESTICULAR SOLUBLE ADENYLYL CYCLASE"/>
    <property type="match status" value="1"/>
</dbReference>
<dbReference type="Proteomes" id="UP000737171">
    <property type="component" value="Unassembled WGS sequence"/>
</dbReference>
<evidence type="ECO:0000313" key="4">
    <source>
        <dbReference type="EMBL" id="NRF71966.1"/>
    </source>
</evidence>
<protein>
    <submittedName>
        <fullName evidence="4">AAA family ATPase</fullName>
    </submittedName>
</protein>
<evidence type="ECO:0000256" key="2">
    <source>
        <dbReference type="ARBA" id="ARBA00022840"/>
    </source>
</evidence>
<dbReference type="InterPro" id="IPR029787">
    <property type="entry name" value="Nucleotide_cyclase"/>
</dbReference>
<evidence type="ECO:0000313" key="5">
    <source>
        <dbReference type="Proteomes" id="UP000737171"/>
    </source>
</evidence>
<gene>
    <name evidence="4" type="ORF">HLB44_33780</name>
</gene>
<name>A0ABX2EU23_9BURK</name>
<dbReference type="PROSITE" id="PS50125">
    <property type="entry name" value="GUANYLATE_CYCLASE_2"/>
    <property type="match status" value="1"/>
</dbReference>
<dbReference type="PANTHER" id="PTHR16305:SF28">
    <property type="entry name" value="GUANYLATE CYCLASE DOMAIN-CONTAINING PROTEIN"/>
    <property type="match status" value="1"/>
</dbReference>
<dbReference type="InterPro" id="IPR027417">
    <property type="entry name" value="P-loop_NTPase"/>
</dbReference>
<dbReference type="Pfam" id="PF00211">
    <property type="entry name" value="Guanylate_cyc"/>
    <property type="match status" value="1"/>
</dbReference>
<keyword evidence="5" id="KW-1185">Reference proteome</keyword>
<accession>A0ABX2EU23</accession>
<comment type="caution">
    <text evidence="4">The sequence shown here is derived from an EMBL/GenBank/DDBJ whole genome shotgun (WGS) entry which is preliminary data.</text>
</comment>
<dbReference type="CDD" id="cd07302">
    <property type="entry name" value="CHD"/>
    <property type="match status" value="1"/>
</dbReference>
<dbReference type="InterPro" id="IPR019734">
    <property type="entry name" value="TPR_rpt"/>
</dbReference>
<keyword evidence="2" id="KW-0067">ATP-binding</keyword>
<proteinExistence type="predicted"/>
<evidence type="ECO:0000256" key="1">
    <source>
        <dbReference type="ARBA" id="ARBA00022741"/>
    </source>
</evidence>
<dbReference type="SMART" id="SM00028">
    <property type="entry name" value="TPR"/>
    <property type="match status" value="7"/>
</dbReference>
<sequence>MRCSGCGFEPSPAFAFCPQCGQRLAGAAPTSATVDVAVEAPLPPPAAVADAADRRPVTVLFADLTGFTSLSEALDPEDVRAFQNALFTMLAEAIERHDGFVEKFVGDAVMAVFGAPVAHEDDPVRALAAALAMQQGMAELAARWAARLGRSVQLHIGVHTGPVVAGHLGAGAGSAYAVTGDTVNTTARLLSAAEPGTVLVSEATQRLARHRFAFAPAIELELRGKARTVRAHTLLRPLDEPASARGLAALGLVAPLVGRGHELGQLREAFERMLTGRAQLVVVAGEAGSGKSRLLAEWLAGLDAERRAAVTLRRVACSSLGEPTYGVFAALFREAYRVEQADSLATAHHKLDAGLRAQGAQADEAASIAGVLKHLLGLAPVDAADIDPEQLQRQIVLAAGALVERRLQLQPLLVVVEDLHWADAASVDLLGAVLDQLAGRPLMLLVTQRPEARALRAPAAGETRLLLEALPLTQARALVGALLGDAADERLQAFVAGRSGGNPLFVEEILRSLIADGRLARDPAGGWRGAPAFEQADVPATLHGLLLSRIDRLDAPARQLLQVAAALGAEFDAALLRRVEAAVERPLEALVQSDLLQPAGGARWRFTHALLHEVVYQNLLLARRSELHRRIGCALEVLAGGEPQRLAELEALGHHWSLSDDPRKGAGYLLAAGERARALYANDDAMRHFERVLRTLATVGDAASALPEALSAREALADLCGLVGRRDDALQHYGGLLARADGDGNRIRAARLQRKIGGLQWEAGDRYQALACFDAGLAALGDEGSVAAAVERAGLLQERGRLAFRAGENAVAIALAERALQAVAGVAGREAAIVEVQARNTLGIALARTGRPADAVAEIERSIALAERHQLLQAACRGHANLGVLCASLDPQRSIETCQRGLALARQVGDLGFQANLYANLAVAYCALTNRCEAEGIEAAQSAVQLDRRLGLLDHLAVPLIVLGQIQQCHGDREHAFACYREALALAERIGEPQLLFPCYDGLATLHLDAGDAASAEVYLSQAQAVCERAGLDPDALTLLPFLC</sequence>
<dbReference type="Pfam" id="PF13191">
    <property type="entry name" value="AAA_16"/>
    <property type="match status" value="1"/>
</dbReference>
<reference evidence="4 5" key="1">
    <citation type="submission" date="2020-05" db="EMBL/GenBank/DDBJ databases">
        <title>Aquincola sp. isolate from soil.</title>
        <authorList>
            <person name="Han J."/>
            <person name="Kim D.-U."/>
        </authorList>
    </citation>
    <scope>NUCLEOTIDE SEQUENCE [LARGE SCALE GENOMIC DNA]</scope>
    <source>
        <strain evidence="4 5">S2</strain>
    </source>
</reference>
<dbReference type="InterPro" id="IPR001054">
    <property type="entry name" value="A/G_cyclase"/>
</dbReference>
<dbReference type="InterPro" id="IPR041664">
    <property type="entry name" value="AAA_16"/>
</dbReference>
<keyword evidence="1" id="KW-0547">Nucleotide-binding</keyword>